<feature type="domain" description="Rhodanese" evidence="2">
    <location>
        <begin position="12"/>
        <end position="133"/>
    </location>
</feature>
<dbReference type="OrthoDB" id="9808735at2"/>
<dbReference type="PANTHER" id="PTHR30401">
    <property type="entry name" value="TRNA 2-SELENOURIDINE SYNTHASE"/>
    <property type="match status" value="1"/>
</dbReference>
<accession>A0A7G6E0V1</accession>
<dbReference type="InterPro" id="IPR001763">
    <property type="entry name" value="Rhodanese-like_dom"/>
</dbReference>
<gene>
    <name evidence="3" type="primary">mnmH</name>
    <name evidence="3" type="ORF">BR63_04895</name>
</gene>
<sequence>MENLINIEEALGLDNVLFIDLRSPCEYEEAHIPGALNLPLMEDDERAMVGTIYKQESPEKAVDRGFAIIAPKLPRLTQQLKQLTKERTLVLYCWRGGMRSKSLCQVLHILGIKHYRLIGGYKAFRHYVNDFFAKPFEKEIVVLHGLTGVGKTEILQHLIDASLPAIDLEGLANNRGSVFGHIGMRRPPSQKQFEGMLFCTCRKLQGFPRIAVECESRRIGSIFIPLSFFQAMQKGRKVLIYDSLENRITRLINTYLDEKSTFNEEQLAAAINNLRKRLGSAKVEQLLALLKTKDYHDVVEALLLDYYDPLYKYPDQPSEAYELNLNAAYPEMVLEKLKEFLIR</sequence>
<dbReference type="Proteomes" id="UP000515847">
    <property type="component" value="Chromosome"/>
</dbReference>
<protein>
    <submittedName>
        <fullName evidence="3">tRNA 2-selenouridine(34) synthase MnmH</fullName>
    </submittedName>
</protein>
<dbReference type="PROSITE" id="PS50206">
    <property type="entry name" value="RHODANESE_3"/>
    <property type="match status" value="1"/>
</dbReference>
<dbReference type="GO" id="GO:0043828">
    <property type="term" value="F:tRNA 2-selenouridine synthase activity"/>
    <property type="evidence" value="ECO:0007669"/>
    <property type="project" value="InterPro"/>
</dbReference>
<keyword evidence="4" id="KW-1185">Reference proteome</keyword>
<dbReference type="Gene3D" id="3.40.250.10">
    <property type="entry name" value="Rhodanese-like domain"/>
    <property type="match status" value="1"/>
</dbReference>
<dbReference type="AlphaFoldDB" id="A0A7G6E0V1"/>
<dbReference type="InterPro" id="IPR027417">
    <property type="entry name" value="P-loop_NTPase"/>
</dbReference>
<dbReference type="EMBL" id="CP045798">
    <property type="protein sequence ID" value="QNB45705.1"/>
    <property type="molecule type" value="Genomic_DNA"/>
</dbReference>
<dbReference type="NCBIfam" id="NF008752">
    <property type="entry name" value="PRK11784.1-4"/>
    <property type="match status" value="1"/>
</dbReference>
<dbReference type="NCBIfam" id="NF008750">
    <property type="entry name" value="PRK11784.1-2"/>
    <property type="match status" value="1"/>
</dbReference>
<keyword evidence="1" id="KW-0711">Selenium</keyword>
<evidence type="ECO:0000259" key="2">
    <source>
        <dbReference type="PROSITE" id="PS50206"/>
    </source>
</evidence>
<dbReference type="PANTHER" id="PTHR30401:SF0">
    <property type="entry name" value="TRNA 2-SELENOURIDINE SYNTHASE"/>
    <property type="match status" value="1"/>
</dbReference>
<dbReference type="GO" id="GO:0002098">
    <property type="term" value="P:tRNA wobble uridine modification"/>
    <property type="evidence" value="ECO:0007669"/>
    <property type="project" value="InterPro"/>
</dbReference>
<reference evidence="3 4" key="1">
    <citation type="journal article" date="2019" name="Front. Microbiol.">
        <title>Thermoanaerosceptrum fracticalcis gen. nov. sp. nov., a Novel Fumarate-Fermenting Microorganism From a Deep Fractured Carbonate Aquifer of the US Great Basin.</title>
        <authorList>
            <person name="Hamilton-Brehm S.D."/>
            <person name="Stewart L.E."/>
            <person name="Zavarin M."/>
            <person name="Caldwell M."/>
            <person name="Lawson P.A."/>
            <person name="Onstott T.C."/>
            <person name="Grzymski J."/>
            <person name="Neveux I."/>
            <person name="Lollar B.S."/>
            <person name="Russell C.E."/>
            <person name="Moser D.P."/>
        </authorList>
    </citation>
    <scope>NUCLEOTIDE SEQUENCE [LARGE SCALE GENOMIC DNA]</scope>
    <source>
        <strain evidence="3 4">DRI-13</strain>
    </source>
</reference>
<dbReference type="PROSITE" id="PS00380">
    <property type="entry name" value="RHODANESE_1"/>
    <property type="match status" value="1"/>
</dbReference>
<dbReference type="Pfam" id="PF26341">
    <property type="entry name" value="AAA_SelU"/>
    <property type="match status" value="1"/>
</dbReference>
<dbReference type="InterPro" id="IPR058840">
    <property type="entry name" value="AAA_SelU"/>
</dbReference>
<dbReference type="InterPro" id="IPR017582">
    <property type="entry name" value="SelU"/>
</dbReference>
<dbReference type="NCBIfam" id="TIGR03167">
    <property type="entry name" value="tRNA_sel_U_synt"/>
    <property type="match status" value="1"/>
</dbReference>
<dbReference type="RefSeq" id="WP_034419788.1">
    <property type="nucleotide sequence ID" value="NZ_CP045798.1"/>
</dbReference>
<organism evidence="3 4">
    <name type="scientific">Thermanaerosceptrum fracticalcis</name>
    <dbReference type="NCBI Taxonomy" id="1712410"/>
    <lineage>
        <taxon>Bacteria</taxon>
        <taxon>Bacillati</taxon>
        <taxon>Bacillota</taxon>
        <taxon>Clostridia</taxon>
        <taxon>Eubacteriales</taxon>
        <taxon>Peptococcaceae</taxon>
        <taxon>Thermanaerosceptrum</taxon>
    </lineage>
</organism>
<dbReference type="SMART" id="SM00450">
    <property type="entry name" value="RHOD"/>
    <property type="match status" value="1"/>
</dbReference>
<evidence type="ECO:0000313" key="3">
    <source>
        <dbReference type="EMBL" id="QNB45705.1"/>
    </source>
</evidence>
<dbReference type="SUPFAM" id="SSF52540">
    <property type="entry name" value="P-loop containing nucleoside triphosphate hydrolases"/>
    <property type="match status" value="1"/>
</dbReference>
<dbReference type="Pfam" id="PF00581">
    <property type="entry name" value="Rhodanese"/>
    <property type="match status" value="1"/>
</dbReference>
<dbReference type="SUPFAM" id="SSF52821">
    <property type="entry name" value="Rhodanese/Cell cycle control phosphatase"/>
    <property type="match status" value="1"/>
</dbReference>
<evidence type="ECO:0000313" key="4">
    <source>
        <dbReference type="Proteomes" id="UP000515847"/>
    </source>
</evidence>
<dbReference type="InterPro" id="IPR001307">
    <property type="entry name" value="Thiosulphate_STrfase_CS"/>
</dbReference>
<proteinExistence type="predicted"/>
<name>A0A7G6E0V1_THEFR</name>
<evidence type="ECO:0000256" key="1">
    <source>
        <dbReference type="ARBA" id="ARBA00023266"/>
    </source>
</evidence>
<dbReference type="InterPro" id="IPR036873">
    <property type="entry name" value="Rhodanese-like_dom_sf"/>
</dbReference>
<dbReference type="GO" id="GO:0004792">
    <property type="term" value="F:thiosulfate-cyanide sulfurtransferase activity"/>
    <property type="evidence" value="ECO:0007669"/>
    <property type="project" value="InterPro"/>
</dbReference>
<dbReference type="KEGG" id="tfr:BR63_04895"/>